<dbReference type="Proteomes" id="UP000518300">
    <property type="component" value="Unassembled WGS sequence"/>
</dbReference>
<proteinExistence type="predicted"/>
<sequence length="213" mass="24066">MDKDIHPGNLDYIQSKELREAASQELAAGRSVRFHVRPAVNAFYGFVETLVVDGTRAAQSSDVDPRVWWGRWDAGSETLGLGGEWWGLQGERREAPTPREPTRDAVQAPVSDSRDAGEEARARVSSYRGIEEEVRALVSRSRDLEELFMAVRRNVSLIANLSNEERRRLLPTFGNSEPPWNLEHVWSWSTSQVLVNLPGHDGPEIVGRQLWDH</sequence>
<feature type="region of interest" description="Disordered" evidence="1">
    <location>
        <begin position="92"/>
        <end position="119"/>
    </location>
</feature>
<evidence type="ECO:0000313" key="2">
    <source>
        <dbReference type="EMBL" id="NMO17331.1"/>
    </source>
</evidence>
<gene>
    <name evidence="2" type="ORF">HG543_21070</name>
</gene>
<dbReference type="AlphaFoldDB" id="A0A848LHW4"/>
<feature type="compositionally biased region" description="Basic and acidic residues" evidence="1">
    <location>
        <begin position="92"/>
        <end position="103"/>
    </location>
</feature>
<comment type="caution">
    <text evidence="2">The sequence shown here is derived from an EMBL/GenBank/DDBJ whole genome shotgun (WGS) entry which is preliminary data.</text>
</comment>
<accession>A0A848LHW4</accession>
<protein>
    <submittedName>
        <fullName evidence="2">Uncharacterized protein</fullName>
    </submittedName>
</protein>
<reference evidence="2 3" key="1">
    <citation type="submission" date="2020-04" db="EMBL/GenBank/DDBJ databases">
        <title>Draft genome of Pyxidicoccus fallax type strain.</title>
        <authorList>
            <person name="Whitworth D.E."/>
        </authorList>
    </citation>
    <scope>NUCLEOTIDE SEQUENCE [LARGE SCALE GENOMIC DNA]</scope>
    <source>
        <strain evidence="2 3">DSM 14698</strain>
    </source>
</reference>
<organism evidence="2 3">
    <name type="scientific">Pyxidicoccus fallax</name>
    <dbReference type="NCBI Taxonomy" id="394095"/>
    <lineage>
        <taxon>Bacteria</taxon>
        <taxon>Pseudomonadati</taxon>
        <taxon>Myxococcota</taxon>
        <taxon>Myxococcia</taxon>
        <taxon>Myxococcales</taxon>
        <taxon>Cystobacterineae</taxon>
        <taxon>Myxococcaceae</taxon>
        <taxon>Pyxidicoccus</taxon>
    </lineage>
</organism>
<dbReference type="RefSeq" id="WP_169346612.1">
    <property type="nucleotide sequence ID" value="NZ_JABBJJ010000095.1"/>
</dbReference>
<keyword evidence="3" id="KW-1185">Reference proteome</keyword>
<name>A0A848LHW4_9BACT</name>
<evidence type="ECO:0000313" key="3">
    <source>
        <dbReference type="Proteomes" id="UP000518300"/>
    </source>
</evidence>
<dbReference type="EMBL" id="JABBJJ010000095">
    <property type="protein sequence ID" value="NMO17331.1"/>
    <property type="molecule type" value="Genomic_DNA"/>
</dbReference>
<evidence type="ECO:0000256" key="1">
    <source>
        <dbReference type="SAM" id="MobiDB-lite"/>
    </source>
</evidence>